<accession>A0ABQ0PWE9</accession>
<proteinExistence type="predicted"/>
<protein>
    <submittedName>
        <fullName evidence="1">Uncharacterized protein</fullName>
    </submittedName>
</protein>
<dbReference type="InterPro" id="IPR027056">
    <property type="entry name" value="Gluconate_2DH_su3"/>
</dbReference>
<dbReference type="Proteomes" id="UP001062776">
    <property type="component" value="Unassembled WGS sequence"/>
</dbReference>
<comment type="caution">
    <text evidence="1">The sequence shown here is derived from an EMBL/GenBank/DDBJ whole genome shotgun (WGS) entry which is preliminary data.</text>
</comment>
<sequence length="233" mass="25125">MATFAGPGMLEASSRFWERTMSQTSLPPAIDPDYLALLDSDRISGRTRQIMEERAQTSDADYKPRHLSPEAHNVLVALTSRVLPQGAVLSDASINLAARIDARLGTAGDGWRFASLPPDREAYELALTGLDTQARQNTGKGFDALAPGDQDSMIHTMAEGGLATEKLDATQMRAWFADLRADCVQIFISHPAVQAQLGIDAIFNGGDGFFQGFSAMGEGVEESWEPAAKGIRP</sequence>
<evidence type="ECO:0000313" key="1">
    <source>
        <dbReference type="EMBL" id="GBQ83282.1"/>
    </source>
</evidence>
<evidence type="ECO:0000313" key="2">
    <source>
        <dbReference type="Proteomes" id="UP001062776"/>
    </source>
</evidence>
<keyword evidence="2" id="KW-1185">Reference proteome</keyword>
<name>A0ABQ0PWE9_9PROT</name>
<dbReference type="Pfam" id="PF13618">
    <property type="entry name" value="Gluconate_2-dh3"/>
    <property type="match status" value="1"/>
</dbReference>
<organism evidence="1 2">
    <name type="scientific">Asaia krungthepensis NRIC 0535</name>
    <dbReference type="NCBI Taxonomy" id="1307925"/>
    <lineage>
        <taxon>Bacteria</taxon>
        <taxon>Pseudomonadati</taxon>
        <taxon>Pseudomonadota</taxon>
        <taxon>Alphaproteobacteria</taxon>
        <taxon>Acetobacterales</taxon>
        <taxon>Acetobacteraceae</taxon>
        <taxon>Asaia</taxon>
    </lineage>
</organism>
<reference evidence="1" key="1">
    <citation type="submission" date="2013-04" db="EMBL/GenBank/DDBJ databases">
        <title>The genome sequencing project of 58 acetic acid bacteria.</title>
        <authorList>
            <person name="Okamoto-Kainuma A."/>
            <person name="Ishikawa M."/>
            <person name="Umino S."/>
            <person name="Koizumi Y."/>
            <person name="Shiwa Y."/>
            <person name="Yoshikawa H."/>
            <person name="Matsutani M."/>
            <person name="Matsushita K."/>
        </authorList>
    </citation>
    <scope>NUCLEOTIDE SEQUENCE</scope>
    <source>
        <strain evidence="1">NRIC 0535</strain>
    </source>
</reference>
<dbReference type="EMBL" id="BAPV01000002">
    <property type="protein sequence ID" value="GBQ83282.1"/>
    <property type="molecule type" value="Genomic_DNA"/>
</dbReference>
<gene>
    <name evidence="1" type="ORF">AA0535_0207</name>
</gene>